<proteinExistence type="inferred from homology"/>
<accession>A0A9D1Q188</accession>
<organism evidence="5 6">
    <name type="scientific">Candidatus Protoclostridium stercorigallinarum</name>
    <dbReference type="NCBI Taxonomy" id="2838741"/>
    <lineage>
        <taxon>Bacteria</taxon>
        <taxon>Bacillati</taxon>
        <taxon>Bacillota</taxon>
        <taxon>Clostridia</taxon>
        <taxon>Candidatus Protoclostridium</taxon>
    </lineage>
</organism>
<keyword evidence="3" id="KW-0547">Nucleotide-binding</keyword>
<keyword evidence="2 3" id="KW-0092">Biotin</keyword>
<reference evidence="5" key="2">
    <citation type="submission" date="2021-04" db="EMBL/GenBank/DDBJ databases">
        <authorList>
            <person name="Gilroy R."/>
        </authorList>
    </citation>
    <scope>NUCLEOTIDE SEQUENCE</scope>
    <source>
        <strain evidence="5">12435</strain>
    </source>
</reference>
<dbReference type="EC" id="6.3.4.15" evidence="3"/>
<dbReference type="GO" id="GO:0006355">
    <property type="term" value="P:regulation of DNA-templated transcription"/>
    <property type="evidence" value="ECO:0007669"/>
    <property type="project" value="UniProtKB-UniRule"/>
</dbReference>
<evidence type="ECO:0000313" key="6">
    <source>
        <dbReference type="Proteomes" id="UP000823990"/>
    </source>
</evidence>
<dbReference type="PROSITE" id="PS51733">
    <property type="entry name" value="BPL_LPL_CATALYTIC"/>
    <property type="match status" value="1"/>
</dbReference>
<comment type="similarity">
    <text evidence="3">Belongs to the biotin--protein ligase family.</text>
</comment>
<evidence type="ECO:0000256" key="1">
    <source>
        <dbReference type="ARBA" id="ARBA00022598"/>
    </source>
</evidence>
<dbReference type="PANTHER" id="PTHR12835:SF5">
    <property type="entry name" value="BIOTIN--PROTEIN LIGASE"/>
    <property type="match status" value="1"/>
</dbReference>
<name>A0A9D1Q188_9FIRM</name>
<dbReference type="InterPro" id="IPR036388">
    <property type="entry name" value="WH-like_DNA-bd_sf"/>
</dbReference>
<comment type="catalytic activity">
    <reaction evidence="3">
        <text>biotin + L-lysyl-[protein] + ATP = N(6)-biotinyl-L-lysyl-[protein] + AMP + diphosphate + H(+)</text>
        <dbReference type="Rhea" id="RHEA:11756"/>
        <dbReference type="Rhea" id="RHEA-COMP:9752"/>
        <dbReference type="Rhea" id="RHEA-COMP:10505"/>
        <dbReference type="ChEBI" id="CHEBI:15378"/>
        <dbReference type="ChEBI" id="CHEBI:29969"/>
        <dbReference type="ChEBI" id="CHEBI:30616"/>
        <dbReference type="ChEBI" id="CHEBI:33019"/>
        <dbReference type="ChEBI" id="CHEBI:57586"/>
        <dbReference type="ChEBI" id="CHEBI:83144"/>
        <dbReference type="ChEBI" id="CHEBI:456215"/>
        <dbReference type="EC" id="6.3.4.15"/>
    </reaction>
</comment>
<comment type="function">
    <text evidence="3">Acts both as a biotin--[acetyl-CoA-carboxylase] ligase and a repressor.</text>
</comment>
<dbReference type="Pfam" id="PF02237">
    <property type="entry name" value="BPL_C"/>
    <property type="match status" value="1"/>
</dbReference>
<feature type="DNA-binding region" description="H-T-H motif" evidence="3">
    <location>
        <begin position="18"/>
        <end position="37"/>
    </location>
</feature>
<gene>
    <name evidence="3" type="primary">birA</name>
    <name evidence="5" type="ORF">H9892_06010</name>
</gene>
<feature type="binding site" evidence="3">
    <location>
        <begin position="111"/>
        <end position="113"/>
    </location>
    <ligand>
        <name>biotin</name>
        <dbReference type="ChEBI" id="CHEBI:57586"/>
    </ligand>
</feature>
<dbReference type="InterPro" id="IPR030855">
    <property type="entry name" value="Bifunct_BirA"/>
</dbReference>
<dbReference type="GO" id="GO:0016740">
    <property type="term" value="F:transferase activity"/>
    <property type="evidence" value="ECO:0007669"/>
    <property type="project" value="UniProtKB-ARBA"/>
</dbReference>
<dbReference type="SUPFAM" id="SSF55681">
    <property type="entry name" value="Class II aaRS and biotin synthetases"/>
    <property type="match status" value="1"/>
</dbReference>
<dbReference type="GO" id="GO:0005524">
    <property type="term" value="F:ATP binding"/>
    <property type="evidence" value="ECO:0007669"/>
    <property type="project" value="UniProtKB-UniRule"/>
</dbReference>
<dbReference type="InterPro" id="IPR013196">
    <property type="entry name" value="HTH_11"/>
</dbReference>
<protein>
    <recommendedName>
        <fullName evidence="3">Bifunctional ligase/repressor BirA</fullName>
    </recommendedName>
    <alternativeName>
        <fullName evidence="3">Biotin--[acetyl-CoA-carboxylase] ligase</fullName>
        <ecNumber evidence="3">6.3.4.15</ecNumber>
    </alternativeName>
    <alternativeName>
        <fullName evidence="3">Biotin--protein ligase</fullName>
    </alternativeName>
    <alternativeName>
        <fullName evidence="3">Biotin-[acetyl-CoA carboxylase] synthetase</fullName>
    </alternativeName>
</protein>
<dbReference type="GO" id="GO:0009249">
    <property type="term" value="P:protein lipoylation"/>
    <property type="evidence" value="ECO:0007669"/>
    <property type="project" value="UniProtKB-ARBA"/>
</dbReference>
<dbReference type="PANTHER" id="PTHR12835">
    <property type="entry name" value="BIOTIN PROTEIN LIGASE"/>
    <property type="match status" value="1"/>
</dbReference>
<feature type="binding site" evidence="3">
    <location>
        <position position="107"/>
    </location>
    <ligand>
        <name>biotin</name>
        <dbReference type="ChEBI" id="CHEBI:57586"/>
    </ligand>
</feature>
<dbReference type="Gene3D" id="3.30.930.10">
    <property type="entry name" value="Bira Bifunctional Protein, Domain 2"/>
    <property type="match status" value="1"/>
</dbReference>
<keyword evidence="3" id="KW-0067">ATP-binding</keyword>
<dbReference type="EMBL" id="DXHS01000097">
    <property type="protein sequence ID" value="HIW02876.1"/>
    <property type="molecule type" value="Genomic_DNA"/>
</dbReference>
<dbReference type="InterPro" id="IPR004143">
    <property type="entry name" value="BPL_LPL_catalytic"/>
</dbReference>
<dbReference type="Gene3D" id="1.10.10.10">
    <property type="entry name" value="Winged helix-like DNA-binding domain superfamily/Winged helix DNA-binding domain"/>
    <property type="match status" value="1"/>
</dbReference>
<dbReference type="CDD" id="cd16442">
    <property type="entry name" value="BPL"/>
    <property type="match status" value="1"/>
</dbReference>
<dbReference type="InterPro" id="IPR004408">
    <property type="entry name" value="Biotin_CoA_COase_ligase"/>
</dbReference>
<sequence>MSIKDDILSRLYAGEASGEKLAEELGVTRAAVWKAIKQLGADGYGIASSRRGYRLVSGDKPSAAGVLHYLGEDMTVEAHETLPSTNDRAKALAESGAPCAAVVADAQSNGRGRLGRSFVSPRGSGLYLSALIRPELSAADCGRITAYAAVVAARAIEKLGGVKADIKWVNDIYIGGRKVCGILTEGGFGMENGRLAYAVVGIGVNVHAAAFPPEIASRATSIEEAGGRYVDRCELAACLLRGLADTEEQVRSGAFVDEYRRRSCVIGKRVTVDGRYDALVTGIADDCSLLIDVGGEEKTFSAGEVSLAL</sequence>
<dbReference type="HAMAP" id="MF_00978">
    <property type="entry name" value="Bifunct_BirA"/>
    <property type="match status" value="1"/>
</dbReference>
<evidence type="ECO:0000259" key="4">
    <source>
        <dbReference type="PROSITE" id="PS51733"/>
    </source>
</evidence>
<dbReference type="InterPro" id="IPR045864">
    <property type="entry name" value="aa-tRNA-synth_II/BPL/LPL"/>
</dbReference>
<keyword evidence="3" id="KW-0238">DNA-binding</keyword>
<feature type="binding site" evidence="3">
    <location>
        <position position="178"/>
    </location>
    <ligand>
        <name>biotin</name>
        <dbReference type="ChEBI" id="CHEBI:57586"/>
    </ligand>
</feature>
<evidence type="ECO:0000256" key="2">
    <source>
        <dbReference type="ARBA" id="ARBA00023267"/>
    </source>
</evidence>
<dbReference type="InterPro" id="IPR003142">
    <property type="entry name" value="BPL_C"/>
</dbReference>
<keyword evidence="3" id="KW-0804">Transcription</keyword>
<evidence type="ECO:0000256" key="3">
    <source>
        <dbReference type="HAMAP-Rule" id="MF_00978"/>
    </source>
</evidence>
<comment type="caution">
    <text evidence="5">The sequence shown here is derived from an EMBL/GenBank/DDBJ whole genome shotgun (WGS) entry which is preliminary data.</text>
</comment>
<dbReference type="GO" id="GO:0003677">
    <property type="term" value="F:DNA binding"/>
    <property type="evidence" value="ECO:0007669"/>
    <property type="project" value="UniProtKB-UniRule"/>
</dbReference>
<feature type="binding site" evidence="3">
    <location>
        <begin position="84"/>
        <end position="86"/>
    </location>
    <ligand>
        <name>biotin</name>
        <dbReference type="ChEBI" id="CHEBI:57586"/>
    </ligand>
</feature>
<dbReference type="NCBIfam" id="TIGR00121">
    <property type="entry name" value="birA_ligase"/>
    <property type="match status" value="1"/>
</dbReference>
<dbReference type="SUPFAM" id="SSF46785">
    <property type="entry name" value="Winged helix' DNA-binding domain"/>
    <property type="match status" value="1"/>
</dbReference>
<dbReference type="Pfam" id="PF08279">
    <property type="entry name" value="HTH_11"/>
    <property type="match status" value="1"/>
</dbReference>
<reference evidence="5" key="1">
    <citation type="journal article" date="2021" name="PeerJ">
        <title>Extensive microbial diversity within the chicken gut microbiome revealed by metagenomics and culture.</title>
        <authorList>
            <person name="Gilroy R."/>
            <person name="Ravi A."/>
            <person name="Getino M."/>
            <person name="Pursley I."/>
            <person name="Horton D.L."/>
            <person name="Alikhan N.F."/>
            <person name="Baker D."/>
            <person name="Gharbi K."/>
            <person name="Hall N."/>
            <person name="Watson M."/>
            <person name="Adriaenssens E.M."/>
            <person name="Foster-Nyarko E."/>
            <person name="Jarju S."/>
            <person name="Secka A."/>
            <person name="Antonio M."/>
            <person name="Oren A."/>
            <person name="Chaudhuri R.R."/>
            <person name="La Ragione R."/>
            <person name="Hildebrand F."/>
            <person name="Pallen M.J."/>
        </authorList>
    </citation>
    <scope>NUCLEOTIDE SEQUENCE</scope>
    <source>
        <strain evidence="5">12435</strain>
    </source>
</reference>
<evidence type="ECO:0000313" key="5">
    <source>
        <dbReference type="EMBL" id="HIW02876.1"/>
    </source>
</evidence>
<feature type="domain" description="BPL/LPL catalytic" evidence="4">
    <location>
        <begin position="61"/>
        <end position="251"/>
    </location>
</feature>
<dbReference type="GO" id="GO:0004077">
    <property type="term" value="F:biotin--[biotin carboxyl-carrier protein] ligase activity"/>
    <property type="evidence" value="ECO:0007669"/>
    <property type="project" value="UniProtKB-UniRule"/>
</dbReference>
<keyword evidence="1 3" id="KW-0436">Ligase</keyword>
<keyword evidence="3" id="KW-0678">Repressor</keyword>
<dbReference type="InterPro" id="IPR036390">
    <property type="entry name" value="WH_DNA-bd_sf"/>
</dbReference>
<keyword evidence="3" id="KW-0805">Transcription regulation</keyword>
<dbReference type="Pfam" id="PF03099">
    <property type="entry name" value="BPL_LplA_LipB"/>
    <property type="match status" value="1"/>
</dbReference>
<dbReference type="Proteomes" id="UP000823990">
    <property type="component" value="Unassembled WGS sequence"/>
</dbReference>
<dbReference type="AlphaFoldDB" id="A0A9D1Q188"/>
<dbReference type="GO" id="GO:0005737">
    <property type="term" value="C:cytoplasm"/>
    <property type="evidence" value="ECO:0007669"/>
    <property type="project" value="TreeGrafter"/>
</dbReference>